<proteinExistence type="predicted"/>
<dbReference type="AlphaFoldDB" id="A0A8X7N0F2"/>
<reference evidence="1" key="1">
    <citation type="submission" date="2016-04" db="EMBL/GenBank/DDBJ databases">
        <authorList>
            <person name="Nguyen H.D."/>
            <person name="Samba Siva P."/>
            <person name="Cullis J."/>
            <person name="Levesque C.A."/>
            <person name="Hambleton S."/>
        </authorList>
    </citation>
    <scope>NUCLEOTIDE SEQUENCE</scope>
    <source>
        <strain evidence="1">DAOMC 236426</strain>
    </source>
</reference>
<dbReference type="Proteomes" id="UP000077684">
    <property type="component" value="Unassembled WGS sequence"/>
</dbReference>
<reference evidence="1" key="2">
    <citation type="journal article" date="2019" name="IMA Fungus">
        <title>Genome sequencing and comparison of five Tilletia species to identify candidate genes for the detection of regulated species infecting wheat.</title>
        <authorList>
            <person name="Nguyen H.D.T."/>
            <person name="Sultana T."/>
            <person name="Kesanakurti P."/>
            <person name="Hambleton S."/>
        </authorList>
    </citation>
    <scope>NUCLEOTIDE SEQUENCE</scope>
    <source>
        <strain evidence="1">DAOMC 236426</strain>
    </source>
</reference>
<evidence type="ECO:0000313" key="2">
    <source>
        <dbReference type="Proteomes" id="UP000077684"/>
    </source>
</evidence>
<dbReference type="EMBL" id="LWDE02000065">
    <property type="protein sequence ID" value="KAE8254072.1"/>
    <property type="molecule type" value="Genomic_DNA"/>
</dbReference>
<evidence type="ECO:0000313" key="1">
    <source>
        <dbReference type="EMBL" id="KAE8254072.1"/>
    </source>
</evidence>
<keyword evidence="2" id="KW-1185">Reference proteome</keyword>
<name>A0A8X7N0F2_9BASI</name>
<organism evidence="1 2">
    <name type="scientific">Tilletia controversa</name>
    <name type="common">dwarf bunt fungus</name>
    <dbReference type="NCBI Taxonomy" id="13291"/>
    <lineage>
        <taxon>Eukaryota</taxon>
        <taxon>Fungi</taxon>
        <taxon>Dikarya</taxon>
        <taxon>Basidiomycota</taxon>
        <taxon>Ustilaginomycotina</taxon>
        <taxon>Exobasidiomycetes</taxon>
        <taxon>Tilletiales</taxon>
        <taxon>Tilletiaceae</taxon>
        <taxon>Tilletia</taxon>
    </lineage>
</organism>
<sequence length="105" mass="11764">MSTFSSTLALPHRFMDRDTIPLLPKEYRFSRAGPQVPQFASVAFGLKDHGTKQTAPIAQPLLLCEIEGATTSTRIIFTIYIPIQAILFPAAGSYTRFVEQRTRFT</sequence>
<accession>A0A8X7N0F2</accession>
<comment type="caution">
    <text evidence="1">The sequence shown here is derived from an EMBL/GenBank/DDBJ whole genome shotgun (WGS) entry which is preliminary data.</text>
</comment>
<protein>
    <submittedName>
        <fullName evidence="1">Uncharacterized protein</fullName>
    </submittedName>
</protein>
<gene>
    <name evidence="1" type="ORF">A4X06_0g1080</name>
</gene>